<evidence type="ECO:0000256" key="1">
    <source>
        <dbReference type="SAM" id="MobiDB-lite"/>
    </source>
</evidence>
<dbReference type="Proteomes" id="UP001283361">
    <property type="component" value="Unassembled WGS sequence"/>
</dbReference>
<proteinExistence type="predicted"/>
<feature type="region of interest" description="Disordered" evidence="1">
    <location>
        <begin position="23"/>
        <end position="43"/>
    </location>
</feature>
<name>A0AAE0YTQ5_9GAST</name>
<accession>A0AAE0YTQ5</accession>
<protein>
    <submittedName>
        <fullName evidence="2">Uncharacterized protein</fullName>
    </submittedName>
</protein>
<feature type="compositionally biased region" description="Basic and acidic residues" evidence="1">
    <location>
        <begin position="23"/>
        <end position="32"/>
    </location>
</feature>
<organism evidence="2 3">
    <name type="scientific">Elysia crispata</name>
    <name type="common">lettuce slug</name>
    <dbReference type="NCBI Taxonomy" id="231223"/>
    <lineage>
        <taxon>Eukaryota</taxon>
        <taxon>Metazoa</taxon>
        <taxon>Spiralia</taxon>
        <taxon>Lophotrochozoa</taxon>
        <taxon>Mollusca</taxon>
        <taxon>Gastropoda</taxon>
        <taxon>Heterobranchia</taxon>
        <taxon>Euthyneura</taxon>
        <taxon>Panpulmonata</taxon>
        <taxon>Sacoglossa</taxon>
        <taxon>Placobranchoidea</taxon>
        <taxon>Plakobranchidae</taxon>
        <taxon>Elysia</taxon>
    </lineage>
</organism>
<sequence length="77" mass="8958">MSLLYDRNFPQALPLFTKLRARSHEEQNEKGGKTRKTHHVFSTDFITSTPPALRILWPPGRANQHKFDITRPRCGRS</sequence>
<evidence type="ECO:0000313" key="2">
    <source>
        <dbReference type="EMBL" id="KAK3756341.1"/>
    </source>
</evidence>
<dbReference type="EMBL" id="JAWDGP010005524">
    <property type="protein sequence ID" value="KAK3756341.1"/>
    <property type="molecule type" value="Genomic_DNA"/>
</dbReference>
<dbReference type="AlphaFoldDB" id="A0AAE0YTQ5"/>
<evidence type="ECO:0000313" key="3">
    <source>
        <dbReference type="Proteomes" id="UP001283361"/>
    </source>
</evidence>
<comment type="caution">
    <text evidence="2">The sequence shown here is derived from an EMBL/GenBank/DDBJ whole genome shotgun (WGS) entry which is preliminary data.</text>
</comment>
<gene>
    <name evidence="2" type="ORF">RRG08_038833</name>
</gene>
<keyword evidence="3" id="KW-1185">Reference proteome</keyword>
<reference evidence="2" key="1">
    <citation type="journal article" date="2023" name="G3 (Bethesda)">
        <title>A reference genome for the long-term kleptoplast-retaining sea slug Elysia crispata morphotype clarki.</title>
        <authorList>
            <person name="Eastman K.E."/>
            <person name="Pendleton A.L."/>
            <person name="Shaikh M.A."/>
            <person name="Suttiyut T."/>
            <person name="Ogas R."/>
            <person name="Tomko P."/>
            <person name="Gavelis G."/>
            <person name="Widhalm J.R."/>
            <person name="Wisecaver J.H."/>
        </authorList>
    </citation>
    <scope>NUCLEOTIDE SEQUENCE</scope>
    <source>
        <strain evidence="2">ECLA1</strain>
    </source>
</reference>